<dbReference type="GO" id="GO:0032259">
    <property type="term" value="P:methylation"/>
    <property type="evidence" value="ECO:0007669"/>
    <property type="project" value="UniProtKB-KW"/>
</dbReference>
<evidence type="ECO:0000256" key="4">
    <source>
        <dbReference type="ARBA" id="ARBA00022679"/>
    </source>
</evidence>
<dbReference type="GO" id="GO:0016279">
    <property type="term" value="F:protein-lysine N-methyltransferase activity"/>
    <property type="evidence" value="ECO:0007669"/>
    <property type="project" value="RHEA"/>
</dbReference>
<accession>A0A2W7NJM0</accession>
<evidence type="ECO:0000313" key="7">
    <source>
        <dbReference type="EMBL" id="PZX19653.1"/>
    </source>
</evidence>
<evidence type="ECO:0000256" key="1">
    <source>
        <dbReference type="ARBA" id="ARBA00009741"/>
    </source>
</evidence>
<dbReference type="CDD" id="cd02440">
    <property type="entry name" value="AdoMet_MTases"/>
    <property type="match status" value="1"/>
</dbReference>
<evidence type="ECO:0000256" key="6">
    <source>
        <dbReference type="HAMAP-Rule" id="MF_00735"/>
    </source>
</evidence>
<feature type="binding site" evidence="6">
    <location>
        <position position="223"/>
    </location>
    <ligand>
        <name>S-adenosyl-L-methionine</name>
        <dbReference type="ChEBI" id="CHEBI:59789"/>
    </ligand>
</feature>
<keyword evidence="5 6" id="KW-0949">S-adenosyl-L-methionine</keyword>
<keyword evidence="8" id="KW-1185">Reference proteome</keyword>
<feature type="binding site" evidence="6">
    <location>
        <position position="178"/>
    </location>
    <ligand>
        <name>S-adenosyl-L-methionine</name>
        <dbReference type="ChEBI" id="CHEBI:59789"/>
    </ligand>
</feature>
<keyword evidence="7" id="KW-0689">Ribosomal protein</keyword>
<keyword evidence="7" id="KW-0687">Ribonucleoprotein</keyword>
<dbReference type="Pfam" id="PF06325">
    <property type="entry name" value="PrmA"/>
    <property type="match status" value="1"/>
</dbReference>
<keyword evidence="2 6" id="KW-0963">Cytoplasm</keyword>
<dbReference type="EC" id="2.1.1.-" evidence="6"/>
<evidence type="ECO:0000256" key="2">
    <source>
        <dbReference type="ARBA" id="ARBA00022490"/>
    </source>
</evidence>
<dbReference type="Proteomes" id="UP000248916">
    <property type="component" value="Unassembled WGS sequence"/>
</dbReference>
<comment type="catalytic activity">
    <reaction evidence="6">
        <text>L-lysyl-[protein] + 3 S-adenosyl-L-methionine = N(6),N(6),N(6)-trimethyl-L-lysyl-[protein] + 3 S-adenosyl-L-homocysteine + 3 H(+)</text>
        <dbReference type="Rhea" id="RHEA:54192"/>
        <dbReference type="Rhea" id="RHEA-COMP:9752"/>
        <dbReference type="Rhea" id="RHEA-COMP:13826"/>
        <dbReference type="ChEBI" id="CHEBI:15378"/>
        <dbReference type="ChEBI" id="CHEBI:29969"/>
        <dbReference type="ChEBI" id="CHEBI:57856"/>
        <dbReference type="ChEBI" id="CHEBI:59789"/>
        <dbReference type="ChEBI" id="CHEBI:61961"/>
    </reaction>
</comment>
<dbReference type="GO" id="GO:0005840">
    <property type="term" value="C:ribosome"/>
    <property type="evidence" value="ECO:0007669"/>
    <property type="project" value="UniProtKB-KW"/>
</dbReference>
<dbReference type="InterPro" id="IPR004498">
    <property type="entry name" value="Ribosomal_PrmA_MeTrfase"/>
</dbReference>
<keyword evidence="4 6" id="KW-0808">Transferase</keyword>
<dbReference type="EMBL" id="QKZL01000001">
    <property type="protein sequence ID" value="PZX19653.1"/>
    <property type="molecule type" value="Genomic_DNA"/>
</dbReference>
<dbReference type="PANTHER" id="PTHR43648:SF1">
    <property type="entry name" value="ELECTRON TRANSFER FLAVOPROTEIN BETA SUBUNIT LYSINE METHYLTRANSFERASE"/>
    <property type="match status" value="1"/>
</dbReference>
<dbReference type="InterPro" id="IPR029063">
    <property type="entry name" value="SAM-dependent_MTases_sf"/>
</dbReference>
<dbReference type="OrthoDB" id="9785995at2"/>
<organism evidence="7 8">
    <name type="scientific">Palleronia aestuarii</name>
    <dbReference type="NCBI Taxonomy" id="568105"/>
    <lineage>
        <taxon>Bacteria</taxon>
        <taxon>Pseudomonadati</taxon>
        <taxon>Pseudomonadota</taxon>
        <taxon>Alphaproteobacteria</taxon>
        <taxon>Rhodobacterales</taxon>
        <taxon>Roseobacteraceae</taxon>
        <taxon>Palleronia</taxon>
    </lineage>
</organism>
<dbReference type="PANTHER" id="PTHR43648">
    <property type="entry name" value="ELECTRON TRANSFER FLAVOPROTEIN BETA SUBUNIT LYSINE METHYLTRANSFERASE"/>
    <property type="match status" value="1"/>
</dbReference>
<comment type="function">
    <text evidence="6">Methylates ribosomal protein L11.</text>
</comment>
<evidence type="ECO:0000256" key="5">
    <source>
        <dbReference type="ARBA" id="ARBA00022691"/>
    </source>
</evidence>
<dbReference type="Gene3D" id="3.40.50.150">
    <property type="entry name" value="Vaccinia Virus protein VP39"/>
    <property type="match status" value="1"/>
</dbReference>
<name>A0A2W7NJM0_9RHOB</name>
<dbReference type="AlphaFoldDB" id="A0A2W7NJM0"/>
<feature type="binding site" evidence="6">
    <location>
        <position position="132"/>
    </location>
    <ligand>
        <name>S-adenosyl-L-methionine</name>
        <dbReference type="ChEBI" id="CHEBI:59789"/>
    </ligand>
</feature>
<feature type="binding site" evidence="6">
    <location>
        <position position="156"/>
    </location>
    <ligand>
        <name>S-adenosyl-L-methionine</name>
        <dbReference type="ChEBI" id="CHEBI:59789"/>
    </ligand>
</feature>
<evidence type="ECO:0000313" key="8">
    <source>
        <dbReference type="Proteomes" id="UP000248916"/>
    </source>
</evidence>
<protein>
    <recommendedName>
        <fullName evidence="6">Ribosomal protein L11 methyltransferase</fullName>
        <shortName evidence="6">L11 Mtase</shortName>
        <ecNumber evidence="6">2.1.1.-</ecNumber>
    </recommendedName>
</protein>
<comment type="caution">
    <text evidence="7">The sequence shown here is derived from an EMBL/GenBank/DDBJ whole genome shotgun (WGS) entry which is preliminary data.</text>
</comment>
<comment type="similarity">
    <text evidence="1 6">Belongs to the methyltransferase superfamily. PrmA family.</text>
</comment>
<reference evidence="7 8" key="1">
    <citation type="submission" date="2018-06" db="EMBL/GenBank/DDBJ databases">
        <title>Genomic Encyclopedia of Archaeal and Bacterial Type Strains, Phase II (KMG-II): from individual species to whole genera.</title>
        <authorList>
            <person name="Goeker M."/>
        </authorList>
    </citation>
    <scope>NUCLEOTIDE SEQUENCE [LARGE SCALE GENOMIC DNA]</scope>
    <source>
        <strain evidence="7 8">DSM 22009</strain>
    </source>
</reference>
<gene>
    <name evidence="6" type="primary">prmA</name>
    <name evidence="7" type="ORF">LX81_00110</name>
</gene>
<dbReference type="SUPFAM" id="SSF53335">
    <property type="entry name" value="S-adenosyl-L-methionine-dependent methyltransferases"/>
    <property type="match status" value="1"/>
</dbReference>
<dbReference type="GO" id="GO:0005737">
    <property type="term" value="C:cytoplasm"/>
    <property type="evidence" value="ECO:0007669"/>
    <property type="project" value="UniProtKB-SubCell"/>
</dbReference>
<dbReference type="HAMAP" id="MF_00735">
    <property type="entry name" value="Methyltr_PrmA"/>
    <property type="match status" value="1"/>
</dbReference>
<dbReference type="InterPro" id="IPR050078">
    <property type="entry name" value="Ribosomal_L11_MeTrfase_PrmA"/>
</dbReference>
<sequence length="289" mass="30765">MATFTALTLCDAEDPARAMSEAMERMEPEPTGVGVFEMEDGSGLWEVGGYFEAEPEAAGLALLAAAFGARPFTVSELPEIDWVDKVRRELSPVEAGRFFLYGSHDAERVPENCVPLLVDASMAFGTGHHGTTKGCLLALDRLLGNGIQARRVADIGCGTAVLAMAAAKVWPDPVIASDIDAVAVEVAEANVRLNGLSERVRCVEAAGFDHPDLTGPFDLVFANILKGPLLALAPDMARHVAEGGHVILSGILNPQAKEVVTVYGREGMDLVQRDVLGDWTTLTLQRRAG</sequence>
<proteinExistence type="inferred from homology"/>
<comment type="subcellular location">
    <subcellularLocation>
        <location evidence="6">Cytoplasm</location>
    </subcellularLocation>
</comment>
<evidence type="ECO:0000256" key="3">
    <source>
        <dbReference type="ARBA" id="ARBA00022603"/>
    </source>
</evidence>
<keyword evidence="3 6" id="KW-0489">Methyltransferase</keyword>
<dbReference type="RefSeq" id="WP_111535630.1">
    <property type="nucleotide sequence ID" value="NZ_QKZL01000001.1"/>
</dbReference>